<gene>
    <name evidence="6" type="ORF">Val02_28700</name>
</gene>
<evidence type="ECO:0008006" key="8">
    <source>
        <dbReference type="Google" id="ProtNLM"/>
    </source>
</evidence>
<dbReference type="InterPro" id="IPR013148">
    <property type="entry name" value="Glyco_hydro_32_N"/>
</dbReference>
<evidence type="ECO:0000313" key="6">
    <source>
        <dbReference type="EMBL" id="GIJ45984.1"/>
    </source>
</evidence>
<comment type="caution">
    <text evidence="6">The sequence shown here is derived from an EMBL/GenBank/DDBJ whole genome shotgun (WGS) entry which is preliminary data.</text>
</comment>
<dbReference type="PANTHER" id="PTHR42800:SF1">
    <property type="entry name" value="EXOINULINASE INUD (AFU_ORTHOLOGUE AFUA_5G00480)"/>
    <property type="match status" value="1"/>
</dbReference>
<dbReference type="GO" id="GO:0004575">
    <property type="term" value="F:sucrose alpha-glucosidase activity"/>
    <property type="evidence" value="ECO:0007669"/>
    <property type="project" value="TreeGrafter"/>
</dbReference>
<dbReference type="GO" id="GO:0005737">
    <property type="term" value="C:cytoplasm"/>
    <property type="evidence" value="ECO:0007669"/>
    <property type="project" value="TreeGrafter"/>
</dbReference>
<dbReference type="SUPFAM" id="SSF49899">
    <property type="entry name" value="Concanavalin A-like lectins/glucanases"/>
    <property type="match status" value="1"/>
</dbReference>
<dbReference type="EMBL" id="BOPF01000009">
    <property type="protein sequence ID" value="GIJ45984.1"/>
    <property type="molecule type" value="Genomic_DNA"/>
</dbReference>
<comment type="similarity">
    <text evidence="1">Belongs to the glycosyl hydrolase 32 family.</text>
</comment>
<dbReference type="PANTHER" id="PTHR42800">
    <property type="entry name" value="EXOINULINASE INUD (AFU_ORTHOLOGUE AFUA_5G00480)"/>
    <property type="match status" value="1"/>
</dbReference>
<dbReference type="InterPro" id="IPR013320">
    <property type="entry name" value="ConA-like_dom_sf"/>
</dbReference>
<dbReference type="Pfam" id="PF08244">
    <property type="entry name" value="Glyco_hydro_32C"/>
    <property type="match status" value="1"/>
</dbReference>
<dbReference type="SMART" id="SM00640">
    <property type="entry name" value="Glyco_32"/>
    <property type="match status" value="1"/>
</dbReference>
<dbReference type="Gene3D" id="2.60.120.560">
    <property type="entry name" value="Exo-inulinase, domain 1"/>
    <property type="match status" value="3"/>
</dbReference>
<feature type="domain" description="Glycosyl hydrolase family 32 C-terminal" evidence="5">
    <location>
        <begin position="347"/>
        <end position="485"/>
    </location>
</feature>
<sequence length="808" mass="87223">MDRRTVLKTGLAAGVASMAVPALEEPAVAADDLPGYPEFPYPPTDYREPLRGQFHFSARYGWMNDPNGLVYHDGQYHLFFQHNPHGLEWAEMHWGHATSPDLVHWTQKPMALQPGTHPNRLWSGNGVVDTADVSGLGAGALLVFTATEGVAVAYSTDGARTFQNYDNGRKLVVPPGTESRDPVVRWDPGSGRWVMVVWSNGGGNGGSFYTSPDLLNWTYRSRFGADWFFECPDFFRLPVDGDPARTRWVLTHAGGDYVIGTFDGTTFRPEWPSPQRMDHGTNFAGGTFYAGQTFGGVPDGRVVQLVWQQGDVRGAAWTGNASFPCELRLVSSPDGIRLTRTPVAEIALLRTGSQTWRDRTVPADGTGDPFAGQHADTYEILAEFDLSRTTARQFGFQLHRRPDGTADRTLTYDVAARTLDGRPLPAVDNLLELRLLVDRGQLEIFGNDGLFSWTDTVAFNSAADSQGIRLFATGGAVRVVSATLHRLGSAWGRGESTLDGNLAGPWTAVGAVWSDTRNGKQGNAGGDGFYLSATRATDFVYEGDVRLETARAVALTFRASADARQHYTACVDSGGIVKLWRPGRDIATARAAIFSGRWFHLKIEATGPRIRVHLDHRPVIDATDTAYATGLLGANVYSGIATVQNLMLNGPGLVSTLAGPWTPVSGAWTVPVARPGLHGLSHSDAFALSATSRADLTYEGDLTIVNGTAAALTFRANADASQHYTANIDAAGLVKLWRPGRDIATYATPIRQGRPYHLRVVATGARLQVFLDGGAAPVIDATDTAFGSGLLGVNVFRGSGVAQNLRHT</sequence>
<organism evidence="6 7">
    <name type="scientific">Virgisporangium aliadipatigenens</name>
    <dbReference type="NCBI Taxonomy" id="741659"/>
    <lineage>
        <taxon>Bacteria</taxon>
        <taxon>Bacillati</taxon>
        <taxon>Actinomycetota</taxon>
        <taxon>Actinomycetes</taxon>
        <taxon>Micromonosporales</taxon>
        <taxon>Micromonosporaceae</taxon>
        <taxon>Virgisporangium</taxon>
    </lineage>
</organism>
<dbReference type="CDD" id="cd18622">
    <property type="entry name" value="GH32_Inu-like"/>
    <property type="match status" value="1"/>
</dbReference>
<name>A0A8J4DPX5_9ACTN</name>
<dbReference type="InterPro" id="IPR001362">
    <property type="entry name" value="Glyco_hydro_32"/>
</dbReference>
<keyword evidence="3" id="KW-0326">Glycosidase</keyword>
<evidence type="ECO:0000259" key="5">
    <source>
        <dbReference type="Pfam" id="PF08244"/>
    </source>
</evidence>
<feature type="domain" description="Glycosyl hydrolase family 32 N-terminal" evidence="4">
    <location>
        <begin position="55"/>
        <end position="331"/>
    </location>
</feature>
<evidence type="ECO:0000259" key="4">
    <source>
        <dbReference type="Pfam" id="PF00251"/>
    </source>
</evidence>
<dbReference type="InterPro" id="IPR023296">
    <property type="entry name" value="Glyco_hydro_beta-prop_sf"/>
</dbReference>
<dbReference type="Proteomes" id="UP000619260">
    <property type="component" value="Unassembled WGS sequence"/>
</dbReference>
<evidence type="ECO:0000256" key="3">
    <source>
        <dbReference type="ARBA" id="ARBA00023295"/>
    </source>
</evidence>
<dbReference type="Gene3D" id="2.115.10.20">
    <property type="entry name" value="Glycosyl hydrolase domain, family 43"/>
    <property type="match status" value="1"/>
</dbReference>
<dbReference type="AlphaFoldDB" id="A0A8J4DPX5"/>
<evidence type="ECO:0000256" key="1">
    <source>
        <dbReference type="ARBA" id="ARBA00009902"/>
    </source>
</evidence>
<accession>A0A8J4DPX5</accession>
<dbReference type="SUPFAM" id="SSF75005">
    <property type="entry name" value="Arabinanase/levansucrase/invertase"/>
    <property type="match status" value="1"/>
</dbReference>
<dbReference type="GO" id="GO:0005987">
    <property type="term" value="P:sucrose catabolic process"/>
    <property type="evidence" value="ECO:0007669"/>
    <property type="project" value="TreeGrafter"/>
</dbReference>
<protein>
    <recommendedName>
        <fullName evidence="8">Levanase</fullName>
    </recommendedName>
</protein>
<proteinExistence type="inferred from homology"/>
<keyword evidence="7" id="KW-1185">Reference proteome</keyword>
<dbReference type="InterPro" id="IPR013189">
    <property type="entry name" value="Glyco_hydro_32_C"/>
</dbReference>
<evidence type="ECO:0000256" key="2">
    <source>
        <dbReference type="ARBA" id="ARBA00022801"/>
    </source>
</evidence>
<dbReference type="RefSeq" id="WP_203899537.1">
    <property type="nucleotide sequence ID" value="NZ_BOPF01000009.1"/>
</dbReference>
<dbReference type="Pfam" id="PF00251">
    <property type="entry name" value="Glyco_hydro_32N"/>
    <property type="match status" value="1"/>
</dbReference>
<keyword evidence="2" id="KW-0378">Hydrolase</keyword>
<evidence type="ECO:0000313" key="7">
    <source>
        <dbReference type="Proteomes" id="UP000619260"/>
    </source>
</evidence>
<reference evidence="6" key="1">
    <citation type="submission" date="2021-01" db="EMBL/GenBank/DDBJ databases">
        <title>Whole genome shotgun sequence of Virgisporangium aliadipatigenens NBRC 105644.</title>
        <authorList>
            <person name="Komaki H."/>
            <person name="Tamura T."/>
        </authorList>
    </citation>
    <scope>NUCLEOTIDE SEQUENCE</scope>
    <source>
        <strain evidence="6">NBRC 105644</strain>
    </source>
</reference>